<name>A0ABQ3UU00_9CHLR</name>
<accession>A0ABQ3UU00</accession>
<sequence>MKPVISPLKVGDHGADVANLQGALLLLSGKDIIQFSAAGLNRTLKDLSPLDAVQNGQKPMVA</sequence>
<dbReference type="Proteomes" id="UP000654345">
    <property type="component" value="Unassembled WGS sequence"/>
</dbReference>
<evidence type="ECO:0000313" key="2">
    <source>
        <dbReference type="Proteomes" id="UP000654345"/>
    </source>
</evidence>
<comment type="caution">
    <text evidence="1">The sequence shown here is derived from an EMBL/GenBank/DDBJ whole genome shotgun (WGS) entry which is preliminary data.</text>
</comment>
<reference evidence="1 2" key="1">
    <citation type="journal article" date="2021" name="Int. J. Syst. Evol. Microbiol.">
        <title>Reticulibacter mediterranei gen. nov., sp. nov., within the new family Reticulibacteraceae fam. nov., and Ktedonospora formicarum gen. nov., sp. nov., Ktedonobacter robiniae sp. nov., Dictyobacter formicarum sp. nov. and Dictyobacter arantiisoli sp. nov., belonging to the class Ktedonobacteria.</title>
        <authorList>
            <person name="Yabe S."/>
            <person name="Zheng Y."/>
            <person name="Wang C.M."/>
            <person name="Sakai Y."/>
            <person name="Abe K."/>
            <person name="Yokota A."/>
            <person name="Donadio S."/>
            <person name="Cavaletti L."/>
            <person name="Monciardini P."/>
        </authorList>
    </citation>
    <scope>NUCLEOTIDE SEQUENCE [LARGE SCALE GENOMIC DNA]</scope>
    <source>
        <strain evidence="1 2">SOSP1-30</strain>
    </source>
</reference>
<dbReference type="RefSeq" id="WP_201372719.1">
    <property type="nucleotide sequence ID" value="NZ_BNJG01000002.1"/>
</dbReference>
<evidence type="ECO:0000313" key="1">
    <source>
        <dbReference type="EMBL" id="GHO56152.1"/>
    </source>
</evidence>
<dbReference type="EMBL" id="BNJG01000002">
    <property type="protein sequence ID" value="GHO56152.1"/>
    <property type="molecule type" value="Genomic_DNA"/>
</dbReference>
<keyword evidence="2" id="KW-1185">Reference proteome</keyword>
<proteinExistence type="predicted"/>
<gene>
    <name evidence="1" type="ORF">KSB_46270</name>
</gene>
<organism evidence="1 2">
    <name type="scientific">Ktedonobacter robiniae</name>
    <dbReference type="NCBI Taxonomy" id="2778365"/>
    <lineage>
        <taxon>Bacteria</taxon>
        <taxon>Bacillati</taxon>
        <taxon>Chloroflexota</taxon>
        <taxon>Ktedonobacteria</taxon>
        <taxon>Ktedonobacterales</taxon>
        <taxon>Ktedonobacteraceae</taxon>
        <taxon>Ktedonobacter</taxon>
    </lineage>
</organism>
<protein>
    <submittedName>
        <fullName evidence="1">Uncharacterized protein</fullName>
    </submittedName>
</protein>